<comment type="caution">
    <text evidence="15">The sequence shown here is derived from an EMBL/GenBank/DDBJ whole genome shotgun (WGS) entry which is preliminary data.</text>
</comment>
<evidence type="ECO:0000256" key="4">
    <source>
        <dbReference type="ARBA" id="ARBA00010136"/>
    </source>
</evidence>
<feature type="domain" description="Peptidase M1 leukotriene A4 hydrolase/aminopeptidase C-terminal" evidence="14">
    <location>
        <begin position="475"/>
        <end position="614"/>
    </location>
</feature>
<keyword evidence="9" id="KW-0479">Metal-binding</keyword>
<evidence type="ECO:0000256" key="5">
    <source>
        <dbReference type="ARBA" id="ARBA00012564"/>
    </source>
</evidence>
<dbReference type="InterPro" id="IPR038502">
    <property type="entry name" value="M1_LTA-4_hydro/amino_C_sf"/>
</dbReference>
<evidence type="ECO:0000256" key="1">
    <source>
        <dbReference type="ARBA" id="ARBA00000098"/>
    </source>
</evidence>
<name>A0ABS8C673_9ALTE</name>
<dbReference type="EC" id="3.4.11.2" evidence="5"/>
<dbReference type="SMART" id="SM01263">
    <property type="entry name" value="Leuk-A4-hydro_C"/>
    <property type="match status" value="1"/>
</dbReference>
<evidence type="ECO:0000256" key="11">
    <source>
        <dbReference type="ARBA" id="ARBA00022833"/>
    </source>
</evidence>
<comment type="similarity">
    <text evidence="4">Belongs to the peptidase M1 family.</text>
</comment>
<dbReference type="SUPFAM" id="SSF63737">
    <property type="entry name" value="Leukotriene A4 hydrolase N-terminal domain"/>
    <property type="match status" value="1"/>
</dbReference>
<evidence type="ECO:0000256" key="9">
    <source>
        <dbReference type="ARBA" id="ARBA00022723"/>
    </source>
</evidence>
<evidence type="ECO:0000256" key="10">
    <source>
        <dbReference type="ARBA" id="ARBA00022801"/>
    </source>
</evidence>
<evidence type="ECO:0000256" key="13">
    <source>
        <dbReference type="SAM" id="SignalP"/>
    </source>
</evidence>
<dbReference type="EMBL" id="JAEINI020000010">
    <property type="protein sequence ID" value="MCB5227830.1"/>
    <property type="molecule type" value="Genomic_DNA"/>
</dbReference>
<evidence type="ECO:0000256" key="2">
    <source>
        <dbReference type="ARBA" id="ARBA00001947"/>
    </source>
</evidence>
<proteinExistence type="inferred from homology"/>
<keyword evidence="16" id="KW-1185">Reference proteome</keyword>
<keyword evidence="11" id="KW-0862">Zinc</keyword>
<evidence type="ECO:0000256" key="6">
    <source>
        <dbReference type="ARBA" id="ARBA00015611"/>
    </source>
</evidence>
<keyword evidence="10" id="KW-0378">Hydrolase</keyword>
<evidence type="ECO:0000313" key="15">
    <source>
        <dbReference type="EMBL" id="MCB5227830.1"/>
    </source>
</evidence>
<feature type="signal peptide" evidence="13">
    <location>
        <begin position="1"/>
        <end position="21"/>
    </location>
</feature>
<dbReference type="InterPro" id="IPR027268">
    <property type="entry name" value="Peptidase_M4/M1_CTD_sf"/>
</dbReference>
<keyword evidence="13" id="KW-0732">Signal</keyword>
<dbReference type="Pfam" id="PF01433">
    <property type="entry name" value="Peptidase_M1"/>
    <property type="match status" value="1"/>
</dbReference>
<evidence type="ECO:0000256" key="7">
    <source>
        <dbReference type="ARBA" id="ARBA00022490"/>
    </source>
</evidence>
<dbReference type="SUPFAM" id="SSF55486">
    <property type="entry name" value="Metalloproteases ('zincins'), catalytic domain"/>
    <property type="match status" value="1"/>
</dbReference>
<evidence type="ECO:0000256" key="12">
    <source>
        <dbReference type="ARBA" id="ARBA00023049"/>
    </source>
</evidence>
<dbReference type="InterPro" id="IPR042097">
    <property type="entry name" value="Aminopeptidase_N-like_N_sf"/>
</dbReference>
<dbReference type="SUPFAM" id="SSF48371">
    <property type="entry name" value="ARM repeat"/>
    <property type="match status" value="1"/>
</dbReference>
<dbReference type="InterPro" id="IPR016024">
    <property type="entry name" value="ARM-type_fold"/>
</dbReference>
<accession>A0ABS8C673</accession>
<dbReference type="Gene3D" id="1.25.40.320">
    <property type="entry name" value="Peptidase M1, leukotriene A4 hydrolase/aminopeptidase C-terminal domain"/>
    <property type="match status" value="1"/>
</dbReference>
<dbReference type="InterPro" id="IPR034015">
    <property type="entry name" value="M1_LTA4H"/>
</dbReference>
<dbReference type="RefSeq" id="WP_226751888.1">
    <property type="nucleotide sequence ID" value="NZ_JAEINI020000010.1"/>
</dbReference>
<dbReference type="InterPro" id="IPR014782">
    <property type="entry name" value="Peptidase_M1_dom"/>
</dbReference>
<dbReference type="InterPro" id="IPR001930">
    <property type="entry name" value="Peptidase_M1"/>
</dbReference>
<dbReference type="InterPro" id="IPR015211">
    <property type="entry name" value="Peptidase_M1_C"/>
</dbReference>
<dbReference type="Pfam" id="PF17900">
    <property type="entry name" value="Peptidase_M1_N"/>
    <property type="match status" value="1"/>
</dbReference>
<keyword evidence="12" id="KW-0482">Metalloprotease</keyword>
<gene>
    <name evidence="15" type="ORF">JAO78_013515</name>
</gene>
<evidence type="ECO:0000256" key="8">
    <source>
        <dbReference type="ARBA" id="ARBA00022670"/>
    </source>
</evidence>
<dbReference type="Proteomes" id="UP000633814">
    <property type="component" value="Unassembled WGS sequence"/>
</dbReference>
<protein>
    <recommendedName>
        <fullName evidence="6">Aminopeptidase N</fullName>
        <ecNumber evidence="5">3.4.11.2</ecNumber>
    </recommendedName>
</protein>
<keyword evidence="7" id="KW-0963">Cytoplasm</keyword>
<comment type="subcellular location">
    <subcellularLocation>
        <location evidence="3">Cytoplasm</location>
    </subcellularLocation>
</comment>
<dbReference type="PRINTS" id="PR00756">
    <property type="entry name" value="ALADIPTASE"/>
</dbReference>
<dbReference type="Gene3D" id="2.60.40.1730">
    <property type="entry name" value="tricorn interacting facor f3 domain"/>
    <property type="match status" value="1"/>
</dbReference>
<dbReference type="InterPro" id="IPR045357">
    <property type="entry name" value="Aminopeptidase_N-like_N"/>
</dbReference>
<dbReference type="CDD" id="cd09599">
    <property type="entry name" value="M1_LTA4H"/>
    <property type="match status" value="1"/>
</dbReference>
<reference evidence="15 16" key="1">
    <citation type="submission" date="2021-10" db="EMBL/GenBank/DDBJ databases">
        <title>Alishewanella koreense sp. nov. isolated from seawater of southwestern coast in South Korea and the proposal for the reclassification of Rheinheimera perlucida and Rheinheimera tuosuensis as Arsukibacterium perlucida and Arsukibacterium tuosuensis.</title>
        <authorList>
            <person name="Kim K.H."/>
            <person name="Ruan W."/>
            <person name="Kim K.R."/>
            <person name="Baek J.H."/>
            <person name="Jeon C.O."/>
        </authorList>
    </citation>
    <scope>NUCLEOTIDE SEQUENCE [LARGE SCALE GENOMIC DNA]</scope>
    <source>
        <strain evidence="15 16">16-MA</strain>
    </source>
</reference>
<dbReference type="InterPro" id="IPR049980">
    <property type="entry name" value="LTA4H_cat"/>
</dbReference>
<organism evidence="15 16">
    <name type="scientific">Alishewanella maricola</name>
    <dbReference type="NCBI Taxonomy" id="2795740"/>
    <lineage>
        <taxon>Bacteria</taxon>
        <taxon>Pseudomonadati</taxon>
        <taxon>Pseudomonadota</taxon>
        <taxon>Gammaproteobacteria</taxon>
        <taxon>Alteromonadales</taxon>
        <taxon>Alteromonadaceae</taxon>
        <taxon>Alishewanella</taxon>
    </lineage>
</organism>
<dbReference type="Gene3D" id="3.30.2010.30">
    <property type="match status" value="1"/>
</dbReference>
<evidence type="ECO:0000256" key="3">
    <source>
        <dbReference type="ARBA" id="ARBA00004496"/>
    </source>
</evidence>
<dbReference type="PANTHER" id="PTHR45726:SF3">
    <property type="entry name" value="LEUKOTRIENE A-4 HYDROLASE"/>
    <property type="match status" value="1"/>
</dbReference>
<evidence type="ECO:0000259" key="14">
    <source>
        <dbReference type="SMART" id="SM01263"/>
    </source>
</evidence>
<dbReference type="Pfam" id="PF09127">
    <property type="entry name" value="Leuk-A4-hydro_C"/>
    <property type="match status" value="1"/>
</dbReference>
<evidence type="ECO:0000313" key="16">
    <source>
        <dbReference type="Proteomes" id="UP000633814"/>
    </source>
</evidence>
<comment type="cofactor">
    <cofactor evidence="2">
        <name>Zn(2+)</name>
        <dbReference type="ChEBI" id="CHEBI:29105"/>
    </cofactor>
</comment>
<dbReference type="PANTHER" id="PTHR45726">
    <property type="entry name" value="LEUKOTRIENE A-4 HYDROLASE"/>
    <property type="match status" value="1"/>
</dbReference>
<comment type="catalytic activity">
    <reaction evidence="1">
        <text>Release of an N-terminal amino acid, Xaa-|-Yaa- from a peptide, amide or arylamide. Xaa is preferably Ala, but may be most amino acids including Pro (slow action). When a terminal hydrophobic residue is followed by a prolyl residue, the two may be released as an intact Xaa-Pro dipeptide.</text>
        <dbReference type="EC" id="3.4.11.2"/>
    </reaction>
</comment>
<dbReference type="Gene3D" id="1.10.390.10">
    <property type="entry name" value="Neutral Protease Domain 2"/>
    <property type="match status" value="1"/>
</dbReference>
<feature type="chain" id="PRO_5046661594" description="Aminopeptidase N" evidence="13">
    <location>
        <begin position="22"/>
        <end position="618"/>
    </location>
</feature>
<keyword evidence="8" id="KW-0645">Protease</keyword>
<sequence length="618" mass="69564">MFVRPLLFICLLLLASPFSQAVQAKDSYTYANLEEVRVSHLYLDLQVDFQKQALIGFAELTLDWQQKERNQILLDTRDLDIKKVYARRADGQWRQVPFQLAARDAVLGSKLTITPGFQPKRIRVQYQSTPAASGLQWLSKAQTAGKTQPFMFSQNQAIHARSWIPIQDSPALRLTYTARIQTDPELLAVMSAPNSPSAERSGDYRFNMPHPIPPYLLALAVGDLHFKAMSEQTGIYAETYILEAAAKEFASTQQMIAATEQLYGEYRWGRYDLLILPPSFPFGGMENPVLSFITPTVVAGDGSLVNLIAHELAHSWSGNLVTNATWQDLWLNEGFTSYVENRIMEQVFGTDRALMEQALSVQDLMKELPSLAADDTQLYLDLKGRDPDDAFTGVPYTKGQLFLMFLEQRFGRAVFDPFVRQYFADHAFESITTAEFERYLTANLLQAHPGKVSTAEVQEWIHGSGLPASSPKPQSDAFLRVQQYSNAWRSGLTALTEIPTSEWTVHEWLYFINNLPLDINLGQLQQLDSAFALTQSSNSEIAHAWFLLALKNNYTAVLPALEGYLLKIGRRKLILPLYKQLASTPEGLALARKVYQQARPGYHPLAQGSVDEILKLAN</sequence>